<organism evidence="1 2">
    <name type="scientific">Tunturiibacter empetritectus</name>
    <dbReference type="NCBI Taxonomy" id="3069691"/>
    <lineage>
        <taxon>Bacteria</taxon>
        <taxon>Pseudomonadati</taxon>
        <taxon>Acidobacteriota</taxon>
        <taxon>Terriglobia</taxon>
        <taxon>Terriglobales</taxon>
        <taxon>Acidobacteriaceae</taxon>
        <taxon>Tunturiibacter</taxon>
    </lineage>
</organism>
<dbReference type="PROSITE" id="PS50045">
    <property type="entry name" value="SIGMA54_INTERACT_4"/>
    <property type="match status" value="1"/>
</dbReference>
<dbReference type="PROSITE" id="PS50110">
    <property type="entry name" value="RESPONSE_REGULATORY"/>
    <property type="match status" value="1"/>
</dbReference>
<keyword evidence="1" id="KW-0238">DNA-binding</keyword>
<dbReference type="InterPro" id="IPR025943">
    <property type="entry name" value="Sigma_54_int_dom_ATP-bd_2"/>
</dbReference>
<dbReference type="Pfam" id="PF02954">
    <property type="entry name" value="HTH_8"/>
    <property type="match status" value="1"/>
</dbReference>
<dbReference type="GO" id="GO:0000160">
    <property type="term" value="P:phosphorelay signal transduction system"/>
    <property type="evidence" value="ECO:0007669"/>
    <property type="project" value="InterPro"/>
</dbReference>
<accession>A0A7W8IEP6</accession>
<dbReference type="GO" id="GO:0043565">
    <property type="term" value="F:sequence-specific DNA binding"/>
    <property type="evidence" value="ECO:0007669"/>
    <property type="project" value="InterPro"/>
</dbReference>
<evidence type="ECO:0000313" key="1">
    <source>
        <dbReference type="EMBL" id="MBB5315781.1"/>
    </source>
</evidence>
<dbReference type="FunFam" id="1.10.8.60:FF:000014">
    <property type="entry name" value="DNA-binding transcriptional regulator NtrC"/>
    <property type="match status" value="1"/>
</dbReference>
<dbReference type="InterPro" id="IPR002078">
    <property type="entry name" value="Sigma_54_int"/>
</dbReference>
<protein>
    <submittedName>
        <fullName evidence="1">DNA-binding NtrC family response regulator</fullName>
    </submittedName>
</protein>
<dbReference type="GO" id="GO:0005524">
    <property type="term" value="F:ATP binding"/>
    <property type="evidence" value="ECO:0007669"/>
    <property type="project" value="UniProtKB-KW"/>
</dbReference>
<dbReference type="InterPro" id="IPR001789">
    <property type="entry name" value="Sig_transdc_resp-reg_receiver"/>
</dbReference>
<dbReference type="InterPro" id="IPR027417">
    <property type="entry name" value="P-loop_NTPase"/>
</dbReference>
<comment type="caution">
    <text evidence="1">The sequence shown here is derived from an EMBL/GenBank/DDBJ whole genome shotgun (WGS) entry which is preliminary data.</text>
</comment>
<dbReference type="InterPro" id="IPR025662">
    <property type="entry name" value="Sigma_54_int_dom_ATP-bd_1"/>
</dbReference>
<dbReference type="Pfam" id="PF25601">
    <property type="entry name" value="AAA_lid_14"/>
    <property type="match status" value="1"/>
</dbReference>
<dbReference type="SMART" id="SM00382">
    <property type="entry name" value="AAA"/>
    <property type="match status" value="1"/>
</dbReference>
<dbReference type="InterPro" id="IPR009057">
    <property type="entry name" value="Homeodomain-like_sf"/>
</dbReference>
<dbReference type="InterPro" id="IPR025944">
    <property type="entry name" value="Sigma_54_int_dom_CS"/>
</dbReference>
<dbReference type="Gene3D" id="1.10.8.60">
    <property type="match status" value="1"/>
</dbReference>
<dbReference type="Pfam" id="PF00158">
    <property type="entry name" value="Sigma54_activat"/>
    <property type="match status" value="1"/>
</dbReference>
<dbReference type="EMBL" id="JACHDY010000001">
    <property type="protein sequence ID" value="MBB5315781.1"/>
    <property type="molecule type" value="Genomic_DNA"/>
</dbReference>
<dbReference type="Proteomes" id="UP000568106">
    <property type="component" value="Unassembled WGS sequence"/>
</dbReference>
<dbReference type="Gene3D" id="3.40.50.2300">
    <property type="match status" value="1"/>
</dbReference>
<dbReference type="PROSITE" id="PS00676">
    <property type="entry name" value="SIGMA54_INTERACT_2"/>
    <property type="match status" value="1"/>
</dbReference>
<dbReference type="InterPro" id="IPR002197">
    <property type="entry name" value="HTH_Fis"/>
</dbReference>
<dbReference type="PROSITE" id="PS00675">
    <property type="entry name" value="SIGMA54_INTERACT_1"/>
    <property type="match status" value="1"/>
</dbReference>
<dbReference type="FunFam" id="3.40.50.300:FF:000006">
    <property type="entry name" value="DNA-binding transcriptional regulator NtrC"/>
    <property type="match status" value="1"/>
</dbReference>
<dbReference type="Pfam" id="PF00072">
    <property type="entry name" value="Response_reg"/>
    <property type="match status" value="1"/>
</dbReference>
<gene>
    <name evidence="1" type="ORF">HDF09_000431</name>
</gene>
<dbReference type="InterPro" id="IPR058031">
    <property type="entry name" value="AAA_lid_NorR"/>
</dbReference>
<dbReference type="Gene3D" id="3.40.50.300">
    <property type="entry name" value="P-loop containing nucleotide triphosphate hydrolases"/>
    <property type="match status" value="1"/>
</dbReference>
<evidence type="ECO:0000313" key="2">
    <source>
        <dbReference type="Proteomes" id="UP000568106"/>
    </source>
</evidence>
<dbReference type="PANTHER" id="PTHR32071">
    <property type="entry name" value="TRANSCRIPTIONAL REGULATORY PROTEIN"/>
    <property type="match status" value="1"/>
</dbReference>
<keyword evidence="2" id="KW-1185">Reference proteome</keyword>
<dbReference type="PROSITE" id="PS00688">
    <property type="entry name" value="SIGMA54_INTERACT_3"/>
    <property type="match status" value="1"/>
</dbReference>
<dbReference type="Gene3D" id="1.10.10.60">
    <property type="entry name" value="Homeodomain-like"/>
    <property type="match status" value="1"/>
</dbReference>
<sequence>MSEITELAAETLHLQRTARVVGDPRILIIDDEAAIRESLDTLLTLEGFTVSIASDGPSGIELLSRNEYDLLLLDLALPGESGLDLLPRIVEMQPNLPVIMITAYGTVGNVVDAIRAGAENFVQKPWDNEKLLADIRAAVARHRAEEEVVQLKRTLKQRYNFENIVGKSEPMLRLFDLIAQVAPSRSTVLIQGESGTGKELIAKAIHANSPRKDRPFVPVNTGAVPSELLESTLFGHVKGAFTSAVTAKKGLFEVANGGTLFLDEIGTMGMDMQAKILRVLQDRRFMHLGGVQEIQVDVRIIAATNVNLQDAVRAGRFREDLFYRLNVISLELPPLRSRREDIPLLAAHFLKFYAEENGTETRTLSPEAMRIIMDYEWPGNVRELENAMERGVVLSTSRSINPDLLPTQLTGGTYSASLLDHQPNASLFDLMEEIERRIISDRLERCHWNQTEAAEYFKIPLSTLNQKIKRLNVEVKKRTRD</sequence>
<dbReference type="InterPro" id="IPR003593">
    <property type="entry name" value="AAA+_ATPase"/>
</dbReference>
<dbReference type="GO" id="GO:0006355">
    <property type="term" value="P:regulation of DNA-templated transcription"/>
    <property type="evidence" value="ECO:0007669"/>
    <property type="project" value="InterPro"/>
</dbReference>
<proteinExistence type="predicted"/>
<dbReference type="SUPFAM" id="SSF46689">
    <property type="entry name" value="Homeodomain-like"/>
    <property type="match status" value="1"/>
</dbReference>
<name>A0A7W8IEP6_9BACT</name>
<dbReference type="SUPFAM" id="SSF52172">
    <property type="entry name" value="CheY-like"/>
    <property type="match status" value="1"/>
</dbReference>
<reference evidence="1" key="1">
    <citation type="submission" date="2020-08" db="EMBL/GenBank/DDBJ databases">
        <title>Genomic Encyclopedia of Type Strains, Phase IV (KMG-V): Genome sequencing to study the core and pangenomes of soil and plant-associated prokaryotes.</title>
        <authorList>
            <person name="Whitman W."/>
        </authorList>
    </citation>
    <scope>NUCLEOTIDE SEQUENCE [LARGE SCALE GENOMIC DNA]</scope>
    <source>
        <strain evidence="1">M8UP27</strain>
    </source>
</reference>
<dbReference type="SMART" id="SM00448">
    <property type="entry name" value="REC"/>
    <property type="match status" value="1"/>
</dbReference>
<dbReference type="InterPro" id="IPR011006">
    <property type="entry name" value="CheY-like_superfamily"/>
</dbReference>
<dbReference type="SUPFAM" id="SSF52540">
    <property type="entry name" value="P-loop containing nucleoside triphosphate hydrolases"/>
    <property type="match status" value="1"/>
</dbReference>
<dbReference type="CDD" id="cd00009">
    <property type="entry name" value="AAA"/>
    <property type="match status" value="1"/>
</dbReference>